<accession>A0A3B0XQY9</accession>
<evidence type="ECO:0000313" key="1">
    <source>
        <dbReference type="EMBL" id="VAW70648.1"/>
    </source>
</evidence>
<name>A0A3B0XQY9_9ZZZZ</name>
<sequence length="454" mass="48103">MSNFDVAVGMTQTALDSTLADLFKNPVAKSKLFSGEVTKSLGSLGEVKMVYEIIKAPTIVLKPPTSKQWGEAHKIKKGEKLPTGNVFQLLMSDVKGTVTYEGTDPIKAEGAIYVYGVFEVANNRLSLTPKAVWIDESKFSAWDKVIVNGILIPKILEIADSLLSGIPLPAIPSYAGLTFQDIVAEIVNDNELVGATALKGNDAPDLSGYQNPGQSIYVISDFSVINKVLDKEVVGLKVKRKKKKGSDAWYTAGSITATVKSISASAKNNKILIHIDLKKVSGYGELGGTGVGITKAVLCPIGAAADAIANPSDWDKVISSFNITYKPDPLGVPVTFDAKTENSGGENPEQYLQVSVGNLSSVEVIAAPKWSGSVTGTVLATAAAAFIDLLSVIFKGLIVNDILKKDAQNINVYKIPAIQTSVDGVKIDLAVPDGQLATLSATGQLVQNFTINFS</sequence>
<protein>
    <submittedName>
        <fullName evidence="1">Uncharacterized protein</fullName>
    </submittedName>
</protein>
<dbReference type="EMBL" id="UOFI01000203">
    <property type="protein sequence ID" value="VAW70648.1"/>
    <property type="molecule type" value="Genomic_DNA"/>
</dbReference>
<dbReference type="AlphaFoldDB" id="A0A3B0XQY9"/>
<proteinExistence type="predicted"/>
<gene>
    <name evidence="1" type="ORF">MNBD_GAMMA09-3628</name>
</gene>
<organism evidence="1">
    <name type="scientific">hydrothermal vent metagenome</name>
    <dbReference type="NCBI Taxonomy" id="652676"/>
    <lineage>
        <taxon>unclassified sequences</taxon>
        <taxon>metagenomes</taxon>
        <taxon>ecological metagenomes</taxon>
    </lineage>
</organism>
<reference evidence="1" key="1">
    <citation type="submission" date="2018-06" db="EMBL/GenBank/DDBJ databases">
        <authorList>
            <person name="Zhirakovskaya E."/>
        </authorList>
    </citation>
    <scope>NUCLEOTIDE SEQUENCE</scope>
</reference>